<comment type="caution">
    <text evidence="2">The sequence shown here is derived from an EMBL/GenBank/DDBJ whole genome shotgun (WGS) entry which is preliminary data.</text>
</comment>
<dbReference type="Proteomes" id="UP000011682">
    <property type="component" value="Unassembled WGS sequence"/>
</dbReference>
<feature type="compositionally biased region" description="Gly residues" evidence="1">
    <location>
        <begin position="1"/>
        <end position="11"/>
    </location>
</feature>
<evidence type="ECO:0000313" key="3">
    <source>
        <dbReference type="Proteomes" id="UP000011682"/>
    </source>
</evidence>
<keyword evidence="3" id="KW-1185">Reference proteome</keyword>
<evidence type="ECO:0000256" key="1">
    <source>
        <dbReference type="SAM" id="MobiDB-lite"/>
    </source>
</evidence>
<proteinExistence type="predicted"/>
<reference evidence="2" key="1">
    <citation type="submission" date="2013-05" db="EMBL/GenBank/DDBJ databases">
        <title>Genome assembly of Cystobacter fuscus DSM 2262.</title>
        <authorList>
            <person name="Sharma G."/>
            <person name="Khatri I."/>
            <person name="Kaur C."/>
            <person name="Mayilraj S."/>
            <person name="Subramanian S."/>
        </authorList>
    </citation>
    <scope>NUCLEOTIDE SEQUENCE [LARGE SCALE GENOMIC DNA]</scope>
    <source>
        <strain evidence="2">DSM 2262</strain>
    </source>
</reference>
<evidence type="ECO:0000313" key="2">
    <source>
        <dbReference type="EMBL" id="EPX56034.1"/>
    </source>
</evidence>
<feature type="region of interest" description="Disordered" evidence="1">
    <location>
        <begin position="1"/>
        <end position="46"/>
    </location>
</feature>
<dbReference type="AlphaFoldDB" id="S9Q402"/>
<protein>
    <submittedName>
        <fullName evidence="2">Uncharacterized protein</fullName>
    </submittedName>
</protein>
<organism evidence="2 3">
    <name type="scientific">Cystobacter fuscus (strain ATCC 25194 / DSM 2262 / NBRC 100088 / M29)</name>
    <dbReference type="NCBI Taxonomy" id="1242864"/>
    <lineage>
        <taxon>Bacteria</taxon>
        <taxon>Pseudomonadati</taxon>
        <taxon>Myxococcota</taxon>
        <taxon>Myxococcia</taxon>
        <taxon>Myxococcales</taxon>
        <taxon>Cystobacterineae</taxon>
        <taxon>Archangiaceae</taxon>
        <taxon>Cystobacter</taxon>
    </lineage>
</organism>
<sequence length="109" mass="12174">MREAGPRGGPGLRCTASSLETKPQKGLGREHQGRDHEAPGDTNKLSGTELATKRWEDFSFNGFGVIVSVRILTAPFSEERRQPRQILTRDFSAKYREALHSSAMRVHIP</sequence>
<feature type="compositionally biased region" description="Basic and acidic residues" evidence="1">
    <location>
        <begin position="27"/>
        <end position="39"/>
    </location>
</feature>
<gene>
    <name evidence="2" type="ORF">D187_007376</name>
</gene>
<dbReference type="EMBL" id="ANAH02000066">
    <property type="protein sequence ID" value="EPX56034.1"/>
    <property type="molecule type" value="Genomic_DNA"/>
</dbReference>
<name>S9Q402_CYSF2</name>
<dbReference type="RefSeq" id="WP_002627611.1">
    <property type="nucleotide sequence ID" value="NZ_ANAH02000066.1"/>
</dbReference>
<accession>S9Q402</accession>